<sequence length="204" mass="22527">MSHQLNYYEGDSPDVTAQLFMEANGLTNDPNYASLVQQLTNLIRQNINDIVQARTAAANADAKPIFNVPVNLGGTDFEIPYFANQDPAVVATNFCDTQMPAISANMGREAAPEELQQCKVFLFQTITGILDKAQKPNEAETQPKEPALLFTLDIDLGDGKNAALPFYEGENDEAVAHSFCQKYNVDVENVPFLVEEIRRQIANL</sequence>
<dbReference type="Proteomes" id="UP000243217">
    <property type="component" value="Unassembled WGS sequence"/>
</dbReference>
<dbReference type="EMBL" id="JNBS01002470">
    <property type="protein sequence ID" value="OQR90970.1"/>
    <property type="molecule type" value="Genomic_DNA"/>
</dbReference>
<keyword evidence="3" id="KW-1185">Reference proteome</keyword>
<proteinExistence type="predicted"/>
<comment type="caution">
    <text evidence="2">The sequence shown here is derived from an EMBL/GenBank/DDBJ whole genome shotgun (WGS) entry which is preliminary data.</text>
</comment>
<evidence type="ECO:0000313" key="2">
    <source>
        <dbReference type="EMBL" id="OQR90970.1"/>
    </source>
</evidence>
<dbReference type="AlphaFoldDB" id="A0A1V9YZK7"/>
<dbReference type="Gene3D" id="3.10.20.870">
    <property type="entry name" value="PFU (PLAA family ubiquitin binding), C-terminal domain"/>
    <property type="match status" value="2"/>
</dbReference>
<dbReference type="PANTHER" id="PTHR38150:SF1">
    <property type="entry name" value="PFU DOMAIN-CONTAINING PROTEIN"/>
    <property type="match status" value="1"/>
</dbReference>
<name>A0A1V9YZK7_9STRA</name>
<accession>A0A1V9YZK7</accession>
<dbReference type="PROSITE" id="PS51394">
    <property type="entry name" value="PFU"/>
    <property type="match status" value="1"/>
</dbReference>
<protein>
    <recommendedName>
        <fullName evidence="1">PFU domain-containing protein</fullName>
    </recommendedName>
</protein>
<organism evidence="2 3">
    <name type="scientific">Thraustotheca clavata</name>
    <dbReference type="NCBI Taxonomy" id="74557"/>
    <lineage>
        <taxon>Eukaryota</taxon>
        <taxon>Sar</taxon>
        <taxon>Stramenopiles</taxon>
        <taxon>Oomycota</taxon>
        <taxon>Saprolegniomycetes</taxon>
        <taxon>Saprolegniales</taxon>
        <taxon>Achlyaceae</taxon>
        <taxon>Thraustotheca</taxon>
    </lineage>
</organism>
<reference evidence="2 3" key="1">
    <citation type="journal article" date="2014" name="Genome Biol. Evol.">
        <title>The secreted proteins of Achlya hypogyna and Thraustotheca clavata identify the ancestral oomycete secretome and reveal gene acquisitions by horizontal gene transfer.</title>
        <authorList>
            <person name="Misner I."/>
            <person name="Blouin N."/>
            <person name="Leonard G."/>
            <person name="Richards T.A."/>
            <person name="Lane C.E."/>
        </authorList>
    </citation>
    <scope>NUCLEOTIDE SEQUENCE [LARGE SCALE GENOMIC DNA]</scope>
    <source>
        <strain evidence="2 3">ATCC 34112</strain>
    </source>
</reference>
<dbReference type="OrthoDB" id="10259249at2759"/>
<gene>
    <name evidence="2" type="ORF">THRCLA_09136</name>
</gene>
<feature type="domain" description="PFU" evidence="1">
    <location>
        <begin position="1"/>
        <end position="57"/>
    </location>
</feature>
<dbReference type="PANTHER" id="PTHR38150">
    <property type="entry name" value="EF-HAND DOMAIN-CONTAINING PROTEIN"/>
    <property type="match status" value="1"/>
</dbReference>
<dbReference type="InterPro" id="IPR015155">
    <property type="entry name" value="PFU"/>
</dbReference>
<dbReference type="InterPro" id="IPR038122">
    <property type="entry name" value="PFU_sf"/>
</dbReference>
<evidence type="ECO:0000313" key="3">
    <source>
        <dbReference type="Proteomes" id="UP000243217"/>
    </source>
</evidence>
<evidence type="ECO:0000259" key="1">
    <source>
        <dbReference type="PROSITE" id="PS51394"/>
    </source>
</evidence>